<comment type="caution">
    <text evidence="1">The sequence shown here is derived from an EMBL/GenBank/DDBJ whole genome shotgun (WGS) entry which is preliminary data.</text>
</comment>
<name>A0A9W7YB43_9FUNG</name>
<dbReference type="AlphaFoldDB" id="A0A9W7YB43"/>
<dbReference type="InterPro" id="IPR043502">
    <property type="entry name" value="DNA/RNA_pol_sf"/>
</dbReference>
<dbReference type="EMBL" id="JANBOI010000889">
    <property type="protein sequence ID" value="KAJ1728133.1"/>
    <property type="molecule type" value="Genomic_DNA"/>
</dbReference>
<dbReference type="OrthoDB" id="425619at2759"/>
<dbReference type="PANTHER" id="PTHR33064:SF38">
    <property type="entry name" value="LRRGT00076-LIKE"/>
    <property type="match status" value="1"/>
</dbReference>
<dbReference type="Gene3D" id="3.30.70.270">
    <property type="match status" value="1"/>
</dbReference>
<dbReference type="SUPFAM" id="SSF56672">
    <property type="entry name" value="DNA/RNA polymerases"/>
    <property type="match status" value="1"/>
</dbReference>
<dbReference type="InterPro" id="IPR051320">
    <property type="entry name" value="Viral_Replic_Matur_Polypro"/>
</dbReference>
<evidence type="ECO:0000313" key="2">
    <source>
        <dbReference type="Proteomes" id="UP001143981"/>
    </source>
</evidence>
<reference evidence="1" key="1">
    <citation type="submission" date="2022-07" db="EMBL/GenBank/DDBJ databases">
        <title>Phylogenomic reconstructions and comparative analyses of Kickxellomycotina fungi.</title>
        <authorList>
            <person name="Reynolds N.K."/>
            <person name="Stajich J.E."/>
            <person name="Barry K."/>
            <person name="Grigoriev I.V."/>
            <person name="Crous P."/>
            <person name="Smith M.E."/>
        </authorList>
    </citation>
    <scope>NUCLEOTIDE SEQUENCE</scope>
    <source>
        <strain evidence="1">BCRC 34381</strain>
    </source>
</reference>
<proteinExistence type="predicted"/>
<organism evidence="1 2">
    <name type="scientific">Coemansia biformis</name>
    <dbReference type="NCBI Taxonomy" id="1286918"/>
    <lineage>
        <taxon>Eukaryota</taxon>
        <taxon>Fungi</taxon>
        <taxon>Fungi incertae sedis</taxon>
        <taxon>Zoopagomycota</taxon>
        <taxon>Kickxellomycotina</taxon>
        <taxon>Kickxellomycetes</taxon>
        <taxon>Kickxellales</taxon>
        <taxon>Kickxellaceae</taxon>
        <taxon>Coemansia</taxon>
    </lineage>
</organism>
<dbReference type="InterPro" id="IPR043128">
    <property type="entry name" value="Rev_trsase/Diguanyl_cyclase"/>
</dbReference>
<keyword evidence="2" id="KW-1185">Reference proteome</keyword>
<protein>
    <submittedName>
        <fullName evidence="1">Uncharacterized protein</fullName>
    </submittedName>
</protein>
<sequence length="386" mass="42705">MLHHSNGATTIPDHAGKHIDGPWHCTMEAAYEDFPDMAPSHDLAAAAPAELSATAAGIPKPVHARLMHALLALLTGFFVEECDDEFICLDALYPKVMPDSISECTHHHPAACKAIENTVQLPIFTKSKPGTDKCHILFNNSSNNCLNMCSISMQLPCPAKHIQFLRDACIVSSIDMVSFFTQLCLAADVADFWVYDSTCYGKLHTRHMVQGNSESPVITQAFLTHVLGMTKSLHGKLLAYINNVYLKDMASDEAVHIMDISIMLCCLAAVNITVNMWKSLWCMTSGMEVLGHSWSADCSWVPFDHCIMTLQGMDFPATVSSIRRLCSGINSISEHIPWLQVLLAPFYEATGKVRLTKADQDALHKLWAALVMRQQDMSCSKTRHVK</sequence>
<gene>
    <name evidence="1" type="ORF">LPJ61_004198</name>
</gene>
<dbReference type="Proteomes" id="UP001143981">
    <property type="component" value="Unassembled WGS sequence"/>
</dbReference>
<dbReference type="Gene3D" id="3.10.10.10">
    <property type="entry name" value="HIV Type 1 Reverse Transcriptase, subunit A, domain 1"/>
    <property type="match status" value="1"/>
</dbReference>
<evidence type="ECO:0000313" key="1">
    <source>
        <dbReference type="EMBL" id="KAJ1728133.1"/>
    </source>
</evidence>
<accession>A0A9W7YB43</accession>
<dbReference type="PANTHER" id="PTHR33064">
    <property type="entry name" value="POL PROTEIN"/>
    <property type="match status" value="1"/>
</dbReference>